<protein>
    <submittedName>
        <fullName evidence="1">CLUMA_CG004335, isoform A</fullName>
    </submittedName>
</protein>
<sequence>MYRFMKHSFMQLWSTKMESYTLRGDNTGNVSAYENGHLKYTITVPDAVKCVFVEKEILYIFTPTELSIYEVTDVGKNVKKFNIPAKPPITLFGEKVNGRYKYAALLAPSGQEIIVLKNSVEDNFETLTINDEFHELTITAIEGADEYLFSADYTGKVVLSQVEGNELKEFVNGSTGSGCCNCLAPMDDKNVFVGCTGGEIMKVAFNSGDKREFKWIRY</sequence>
<dbReference type="EMBL" id="CVRI01000020">
    <property type="protein sequence ID" value="CRK90633.1"/>
    <property type="molecule type" value="Genomic_DNA"/>
</dbReference>
<accession>A0A1J1HWX7</accession>
<gene>
    <name evidence="1" type="ORF">CLUMA_CG004335</name>
</gene>
<evidence type="ECO:0000313" key="2">
    <source>
        <dbReference type="Proteomes" id="UP000183832"/>
    </source>
</evidence>
<dbReference type="AlphaFoldDB" id="A0A1J1HWX7"/>
<organism evidence="1 2">
    <name type="scientific">Clunio marinus</name>
    <dbReference type="NCBI Taxonomy" id="568069"/>
    <lineage>
        <taxon>Eukaryota</taxon>
        <taxon>Metazoa</taxon>
        <taxon>Ecdysozoa</taxon>
        <taxon>Arthropoda</taxon>
        <taxon>Hexapoda</taxon>
        <taxon>Insecta</taxon>
        <taxon>Pterygota</taxon>
        <taxon>Neoptera</taxon>
        <taxon>Endopterygota</taxon>
        <taxon>Diptera</taxon>
        <taxon>Nematocera</taxon>
        <taxon>Chironomoidea</taxon>
        <taxon>Chironomidae</taxon>
        <taxon>Clunio</taxon>
    </lineage>
</organism>
<proteinExistence type="predicted"/>
<evidence type="ECO:0000313" key="1">
    <source>
        <dbReference type="EMBL" id="CRK90633.1"/>
    </source>
</evidence>
<dbReference type="Proteomes" id="UP000183832">
    <property type="component" value="Unassembled WGS sequence"/>
</dbReference>
<dbReference type="OrthoDB" id="6262491at2759"/>
<keyword evidence="2" id="KW-1185">Reference proteome</keyword>
<name>A0A1J1HWX7_9DIPT</name>
<reference evidence="1 2" key="1">
    <citation type="submission" date="2015-04" db="EMBL/GenBank/DDBJ databases">
        <authorList>
            <person name="Syromyatnikov M.Y."/>
            <person name="Popov V.N."/>
        </authorList>
    </citation>
    <scope>NUCLEOTIDE SEQUENCE [LARGE SCALE GENOMIC DNA]</scope>
</reference>